<dbReference type="AlphaFoldDB" id="A0A1M6JIK6"/>
<dbReference type="Pfam" id="PF00535">
    <property type="entry name" value="Glycos_transf_2"/>
    <property type="match status" value="1"/>
</dbReference>
<dbReference type="InterPro" id="IPR029044">
    <property type="entry name" value="Nucleotide-diphossugar_trans"/>
</dbReference>
<keyword evidence="2" id="KW-0808">Transferase</keyword>
<organism evidence="2 3">
    <name type="scientific">Clostridium cavendishii DSM 21758</name>
    <dbReference type="NCBI Taxonomy" id="1121302"/>
    <lineage>
        <taxon>Bacteria</taxon>
        <taxon>Bacillati</taxon>
        <taxon>Bacillota</taxon>
        <taxon>Clostridia</taxon>
        <taxon>Eubacteriales</taxon>
        <taxon>Clostridiaceae</taxon>
        <taxon>Clostridium</taxon>
    </lineage>
</organism>
<dbReference type="InterPro" id="IPR001173">
    <property type="entry name" value="Glyco_trans_2-like"/>
</dbReference>
<evidence type="ECO:0000259" key="1">
    <source>
        <dbReference type="Pfam" id="PF00535"/>
    </source>
</evidence>
<protein>
    <submittedName>
        <fullName evidence="2">Glycosyltransferase, GT2 family</fullName>
    </submittedName>
</protein>
<keyword evidence="3" id="KW-1185">Reference proteome</keyword>
<dbReference type="SUPFAM" id="SSF53448">
    <property type="entry name" value="Nucleotide-diphospho-sugar transferases"/>
    <property type="match status" value="2"/>
</dbReference>
<dbReference type="OrthoDB" id="183314at2"/>
<accession>A0A1M6JIK6</accession>
<name>A0A1M6JIK6_9CLOT</name>
<dbReference type="GO" id="GO:0016740">
    <property type="term" value="F:transferase activity"/>
    <property type="evidence" value="ECO:0007669"/>
    <property type="project" value="UniProtKB-KW"/>
</dbReference>
<dbReference type="PANTHER" id="PTHR43630:SF2">
    <property type="entry name" value="GLYCOSYLTRANSFERASE"/>
    <property type="match status" value="1"/>
</dbReference>
<proteinExistence type="predicted"/>
<sequence>MNEKKVLIGSPVRQNPEILKQFLLSLKELEKENILLEYFFIDDNDNLNSKELLKLFSKEVNEKSTIETGETIDEYIRTDNTHIWKENLIWKVAEYKNKIIDYCKKKEFDYLFLIDSDLVLHPKTLKHLISTEKDIISEIFWTKWSKETIELPQVWLYNQYDLIAKNRGEQLNENEEKWRFSNLLQQLRKPGVYEVGGLGACTLISKTAIDKGVNFSELYNISFWGEDRHFCIRAVALGFKLYVDTTYPAYHIYHMEHLNGVEEFKNKCRGNEAKLRIAKEKGNTLTLAMLVRNESKKFIREVLSHAAKYIDNAVILDDASDDNTVQICKEVLKDIPLKLVSNKESRFNNEIVLRKQLWQMAIETNPDWILILDSDEMFEDKIINAMPLLINQSSFDIYYFRLYDMWDEYHYREDDYWQAHNFNKPFLVRYQPNFEYIWNETPLHCGRFPINIFSLSGCNCSIRLKHLGWSTKQIREEKFKRYLKLDPKGTYGNMKQYISILDENPRLIEWKD</sequence>
<dbReference type="PANTHER" id="PTHR43630">
    <property type="entry name" value="POLY-BETA-1,6-N-ACETYL-D-GLUCOSAMINE SYNTHASE"/>
    <property type="match status" value="1"/>
</dbReference>
<feature type="domain" description="Glycosyltransferase 2-like" evidence="1">
    <location>
        <begin position="289"/>
        <end position="413"/>
    </location>
</feature>
<dbReference type="Proteomes" id="UP000184310">
    <property type="component" value="Unassembled WGS sequence"/>
</dbReference>
<dbReference type="STRING" id="1121302.SAMN02745163_02041"/>
<dbReference type="Gene3D" id="3.90.550.10">
    <property type="entry name" value="Spore Coat Polysaccharide Biosynthesis Protein SpsA, Chain A"/>
    <property type="match status" value="2"/>
</dbReference>
<dbReference type="RefSeq" id="WP_072986694.1">
    <property type="nucleotide sequence ID" value="NZ_FQZB01000008.1"/>
</dbReference>
<dbReference type="EMBL" id="FQZB01000008">
    <property type="protein sequence ID" value="SHJ46475.1"/>
    <property type="molecule type" value="Genomic_DNA"/>
</dbReference>
<evidence type="ECO:0000313" key="3">
    <source>
        <dbReference type="Proteomes" id="UP000184310"/>
    </source>
</evidence>
<gene>
    <name evidence="2" type="ORF">SAMN02745163_02041</name>
</gene>
<evidence type="ECO:0000313" key="2">
    <source>
        <dbReference type="EMBL" id="SHJ46475.1"/>
    </source>
</evidence>
<reference evidence="2 3" key="1">
    <citation type="submission" date="2016-11" db="EMBL/GenBank/DDBJ databases">
        <authorList>
            <person name="Jaros S."/>
            <person name="Januszkiewicz K."/>
            <person name="Wedrychowicz H."/>
        </authorList>
    </citation>
    <scope>NUCLEOTIDE SEQUENCE [LARGE SCALE GENOMIC DNA]</scope>
    <source>
        <strain evidence="2 3">DSM 21758</strain>
    </source>
</reference>